<reference evidence="2" key="1">
    <citation type="journal article" date="2020" name="Stud. Mycol.">
        <title>101 Dothideomycetes genomes: a test case for predicting lifestyles and emergence of pathogens.</title>
        <authorList>
            <person name="Haridas S."/>
            <person name="Albert R."/>
            <person name="Binder M."/>
            <person name="Bloem J."/>
            <person name="Labutti K."/>
            <person name="Salamov A."/>
            <person name="Andreopoulos B."/>
            <person name="Baker S."/>
            <person name="Barry K."/>
            <person name="Bills G."/>
            <person name="Bluhm B."/>
            <person name="Cannon C."/>
            <person name="Castanera R."/>
            <person name="Culley D."/>
            <person name="Daum C."/>
            <person name="Ezra D."/>
            <person name="Gonzalez J."/>
            <person name="Henrissat B."/>
            <person name="Kuo A."/>
            <person name="Liang C."/>
            <person name="Lipzen A."/>
            <person name="Lutzoni F."/>
            <person name="Magnuson J."/>
            <person name="Mondo S."/>
            <person name="Nolan M."/>
            <person name="Ohm R."/>
            <person name="Pangilinan J."/>
            <person name="Park H.-J."/>
            <person name="Ramirez L."/>
            <person name="Alfaro M."/>
            <person name="Sun H."/>
            <person name="Tritt A."/>
            <person name="Yoshinaga Y."/>
            <person name="Zwiers L.-H."/>
            <person name="Turgeon B."/>
            <person name="Goodwin S."/>
            <person name="Spatafora J."/>
            <person name="Crous P."/>
            <person name="Grigoriev I."/>
        </authorList>
    </citation>
    <scope>NUCLEOTIDE SEQUENCE</scope>
    <source>
        <strain evidence="2">CBS 107.79</strain>
    </source>
</reference>
<organism evidence="2 3">
    <name type="scientific">Bimuria novae-zelandiae CBS 107.79</name>
    <dbReference type="NCBI Taxonomy" id="1447943"/>
    <lineage>
        <taxon>Eukaryota</taxon>
        <taxon>Fungi</taxon>
        <taxon>Dikarya</taxon>
        <taxon>Ascomycota</taxon>
        <taxon>Pezizomycotina</taxon>
        <taxon>Dothideomycetes</taxon>
        <taxon>Pleosporomycetidae</taxon>
        <taxon>Pleosporales</taxon>
        <taxon>Massarineae</taxon>
        <taxon>Didymosphaeriaceae</taxon>
        <taxon>Bimuria</taxon>
    </lineage>
</organism>
<dbReference type="OrthoDB" id="3940787at2759"/>
<evidence type="ECO:0000256" key="1">
    <source>
        <dbReference type="SAM" id="MobiDB-lite"/>
    </source>
</evidence>
<proteinExistence type="predicted"/>
<sequence length="323" mass="36854">MITYSRSAVESPSLGVTCIAALGGDLHQTPPNEAEFDQFYTVFRAFSRPKMPHSGQYDLPTRAAIVTLVCEGRGWTYISSKVATVSPNGAQQFFQRLLERVDVSPTQPTTYILADLLKHLEDEGERGREERFGEHSDVANFLVNKATQDEEREELSHRAIIRIAKDELDERIPQEHQTSRLLFIEWALAELQFDVIFIFTDETSVETTLHRKNQKVSMHKGDSAFAHTRPPPTEFKSVMFWGAICRGFRPGSFYIWEKETPGEALRNELVLYNINAPAVAAENHDRAMGRVPGTRQYRALKELNNEVNHRDNVDPLPSGRRRR</sequence>
<accession>A0A6A5UQ23</accession>
<feature type="compositionally biased region" description="Basic and acidic residues" evidence="1">
    <location>
        <begin position="302"/>
        <end position="313"/>
    </location>
</feature>
<dbReference type="Proteomes" id="UP000800036">
    <property type="component" value="Unassembled WGS sequence"/>
</dbReference>
<dbReference type="EMBL" id="ML976741">
    <property type="protein sequence ID" value="KAF1966788.1"/>
    <property type="molecule type" value="Genomic_DNA"/>
</dbReference>
<name>A0A6A5UQ23_9PLEO</name>
<evidence type="ECO:0000313" key="2">
    <source>
        <dbReference type="EMBL" id="KAF1966788.1"/>
    </source>
</evidence>
<protein>
    <submittedName>
        <fullName evidence="2">Uncharacterized protein</fullName>
    </submittedName>
</protein>
<gene>
    <name evidence="2" type="ORF">BU23DRAFT_661560</name>
</gene>
<feature type="region of interest" description="Disordered" evidence="1">
    <location>
        <begin position="302"/>
        <end position="323"/>
    </location>
</feature>
<dbReference type="AlphaFoldDB" id="A0A6A5UQ23"/>
<keyword evidence="3" id="KW-1185">Reference proteome</keyword>
<evidence type="ECO:0000313" key="3">
    <source>
        <dbReference type="Proteomes" id="UP000800036"/>
    </source>
</evidence>